<evidence type="ECO:0000313" key="1">
    <source>
        <dbReference type="EMBL" id="KAJ8621096.1"/>
    </source>
</evidence>
<sequence length="220" mass="23869">MSEDSPNIQLASRHCLLLEDPPTANDPLVCERNAGENDTKPLHNKNEKKCNLLEGRDDRNTSRIKHAALAESRNTNRIKHAALTALSAAAVKAKLLANQEEDELRELVSLLIEKQLHKLESKLALSSEMESAILKAREQLDRGRQRLYQECAQIVAARLGSSASRSMPLSLATSIMNYGNSGLKPPIVSPQKPTVKGTARASLPSPSPGAAAGYSGYAIR</sequence>
<dbReference type="EMBL" id="CM056817">
    <property type="protein sequence ID" value="KAJ8621096.1"/>
    <property type="molecule type" value="Genomic_DNA"/>
</dbReference>
<gene>
    <name evidence="1" type="ORF">MRB53_029625</name>
</gene>
<comment type="caution">
    <text evidence="1">The sequence shown here is derived from an EMBL/GenBank/DDBJ whole genome shotgun (WGS) entry which is preliminary data.</text>
</comment>
<reference evidence="1 2" key="1">
    <citation type="journal article" date="2022" name="Hortic Res">
        <title>A haplotype resolved chromosomal level avocado genome allows analysis of novel avocado genes.</title>
        <authorList>
            <person name="Nath O."/>
            <person name="Fletcher S.J."/>
            <person name="Hayward A."/>
            <person name="Shaw L.M."/>
            <person name="Masouleh A.K."/>
            <person name="Furtado A."/>
            <person name="Henry R.J."/>
            <person name="Mitter N."/>
        </authorList>
    </citation>
    <scope>NUCLEOTIDE SEQUENCE [LARGE SCALE GENOMIC DNA]</scope>
    <source>
        <strain evidence="2">cv. Hass</strain>
    </source>
</reference>
<organism evidence="1 2">
    <name type="scientific">Persea americana</name>
    <name type="common">Avocado</name>
    <dbReference type="NCBI Taxonomy" id="3435"/>
    <lineage>
        <taxon>Eukaryota</taxon>
        <taxon>Viridiplantae</taxon>
        <taxon>Streptophyta</taxon>
        <taxon>Embryophyta</taxon>
        <taxon>Tracheophyta</taxon>
        <taxon>Spermatophyta</taxon>
        <taxon>Magnoliopsida</taxon>
        <taxon>Magnoliidae</taxon>
        <taxon>Laurales</taxon>
        <taxon>Lauraceae</taxon>
        <taxon>Persea</taxon>
    </lineage>
</organism>
<name>A0ACC2KJ90_PERAE</name>
<proteinExistence type="predicted"/>
<keyword evidence="2" id="KW-1185">Reference proteome</keyword>
<dbReference type="Proteomes" id="UP001234297">
    <property type="component" value="Chromosome 9"/>
</dbReference>
<accession>A0ACC2KJ90</accession>
<evidence type="ECO:0000313" key="2">
    <source>
        <dbReference type="Proteomes" id="UP001234297"/>
    </source>
</evidence>
<protein>
    <submittedName>
        <fullName evidence="1">Uncharacterized protein</fullName>
    </submittedName>
</protein>